<feature type="region of interest" description="Disordered" evidence="1">
    <location>
        <begin position="388"/>
        <end position="417"/>
    </location>
</feature>
<feature type="non-terminal residue" evidence="2">
    <location>
        <position position="1"/>
    </location>
</feature>
<dbReference type="EMBL" id="LATX01001641">
    <property type="protein sequence ID" value="KTB39749.1"/>
    <property type="molecule type" value="Genomic_DNA"/>
</dbReference>
<protein>
    <submittedName>
        <fullName evidence="2">Uncharacterized protein</fullName>
    </submittedName>
</protein>
<dbReference type="AlphaFoldDB" id="A0A0W0FTR6"/>
<evidence type="ECO:0000313" key="2">
    <source>
        <dbReference type="EMBL" id="KTB39749.1"/>
    </source>
</evidence>
<comment type="caution">
    <text evidence="2">The sequence shown here is derived from an EMBL/GenBank/DDBJ whole genome shotgun (WGS) entry which is preliminary data.</text>
</comment>
<evidence type="ECO:0000256" key="1">
    <source>
        <dbReference type="SAM" id="MobiDB-lite"/>
    </source>
</evidence>
<organism evidence="2 3">
    <name type="scientific">Moniliophthora roreri</name>
    <name type="common">Frosty pod rot fungus</name>
    <name type="synonym">Monilia roreri</name>
    <dbReference type="NCBI Taxonomy" id="221103"/>
    <lineage>
        <taxon>Eukaryota</taxon>
        <taxon>Fungi</taxon>
        <taxon>Dikarya</taxon>
        <taxon>Basidiomycota</taxon>
        <taxon>Agaricomycotina</taxon>
        <taxon>Agaricomycetes</taxon>
        <taxon>Agaricomycetidae</taxon>
        <taxon>Agaricales</taxon>
        <taxon>Marasmiineae</taxon>
        <taxon>Marasmiaceae</taxon>
        <taxon>Moniliophthora</taxon>
    </lineage>
</organism>
<accession>A0A0W0FTR6</accession>
<proteinExistence type="predicted"/>
<feature type="region of interest" description="Disordered" evidence="1">
    <location>
        <begin position="94"/>
        <end position="117"/>
    </location>
</feature>
<dbReference type="Proteomes" id="UP000054988">
    <property type="component" value="Unassembled WGS sequence"/>
</dbReference>
<feature type="compositionally biased region" description="Basic and acidic residues" evidence="1">
    <location>
        <begin position="296"/>
        <end position="308"/>
    </location>
</feature>
<reference evidence="2 3" key="1">
    <citation type="submission" date="2015-12" db="EMBL/GenBank/DDBJ databases">
        <title>Draft genome sequence of Moniliophthora roreri, the causal agent of frosty pod rot of cacao.</title>
        <authorList>
            <person name="Aime M.C."/>
            <person name="Diaz-Valderrama J.R."/>
            <person name="Kijpornyongpan T."/>
            <person name="Phillips-Mora W."/>
        </authorList>
    </citation>
    <scope>NUCLEOTIDE SEQUENCE [LARGE SCALE GENOMIC DNA]</scope>
    <source>
        <strain evidence="2 3">MCA 2952</strain>
    </source>
</reference>
<name>A0A0W0FTR6_MONRR</name>
<feature type="region of interest" description="Disordered" evidence="1">
    <location>
        <begin position="257"/>
        <end position="308"/>
    </location>
</feature>
<sequence length="427" mass="46944">PLALTPPSSSPTLKILDFRIWDLPAPALPSRGCDTKSHPLFLSYHHHEAATNLKEGERGKLEEGGRAVRYRVQASLIPSTLLPTSPPSYVASETLKNPPPHIAGLPPKSTSPARTEYARASRKTLLGVFLPAEHGYDVAEDSRRRLHLDFNTDTTISSYPRFRTQTPAPIYAEQSVLTYFGSLNPFLTSAELADPSFLSIGAFTTPSPPPSVNTYNDEFIVAVVPEAIEASLDANFAAVGISCKVERIRARWRHRAVTPTPPSCSETSRTPGLPSWGLSAPALSSSSKHGYLGTTRRAEGVGRRRESGRGVEYQAIWSHLLHLQGQRRHPPPPKHWKTRYLGPPYPNQHQGTMPQPPAQKPPGELSWWFFGSLNTSTTSPKTRDVVFPSKSIPAPPLPPTPASNLNQRPGNHPDKWSGCFLGRRTRI</sequence>
<evidence type="ECO:0000313" key="3">
    <source>
        <dbReference type="Proteomes" id="UP000054988"/>
    </source>
</evidence>
<gene>
    <name evidence="2" type="ORF">WG66_7672</name>
</gene>
<feature type="region of interest" description="Disordered" evidence="1">
    <location>
        <begin position="344"/>
        <end position="363"/>
    </location>
</feature>